<reference evidence="2 3" key="1">
    <citation type="journal article" date="2019" name="Commun. Biol.">
        <title>The bagworm genome reveals a unique fibroin gene that provides high tensile strength.</title>
        <authorList>
            <person name="Kono N."/>
            <person name="Nakamura H."/>
            <person name="Ohtoshi R."/>
            <person name="Tomita M."/>
            <person name="Numata K."/>
            <person name="Arakawa K."/>
        </authorList>
    </citation>
    <scope>NUCLEOTIDE SEQUENCE [LARGE SCALE GENOMIC DNA]</scope>
</reference>
<dbReference type="Proteomes" id="UP000299102">
    <property type="component" value="Unassembled WGS sequence"/>
</dbReference>
<accession>A0A4C1W970</accession>
<keyword evidence="3" id="KW-1185">Reference proteome</keyword>
<dbReference type="AlphaFoldDB" id="A0A4C1W970"/>
<protein>
    <submittedName>
        <fullName evidence="2">Uncharacterized protein</fullName>
    </submittedName>
</protein>
<dbReference type="EMBL" id="BGZK01000488">
    <property type="protein sequence ID" value="GBP46685.1"/>
    <property type="molecule type" value="Genomic_DNA"/>
</dbReference>
<dbReference type="OrthoDB" id="2433005at2759"/>
<organism evidence="2 3">
    <name type="scientific">Eumeta variegata</name>
    <name type="common">Bagworm moth</name>
    <name type="synonym">Eumeta japonica</name>
    <dbReference type="NCBI Taxonomy" id="151549"/>
    <lineage>
        <taxon>Eukaryota</taxon>
        <taxon>Metazoa</taxon>
        <taxon>Ecdysozoa</taxon>
        <taxon>Arthropoda</taxon>
        <taxon>Hexapoda</taxon>
        <taxon>Insecta</taxon>
        <taxon>Pterygota</taxon>
        <taxon>Neoptera</taxon>
        <taxon>Endopterygota</taxon>
        <taxon>Lepidoptera</taxon>
        <taxon>Glossata</taxon>
        <taxon>Ditrysia</taxon>
        <taxon>Tineoidea</taxon>
        <taxon>Psychidae</taxon>
        <taxon>Oiketicinae</taxon>
        <taxon>Eumeta</taxon>
    </lineage>
</organism>
<sequence>MTLIDSPAVARQRLPARRADHWARSPDKYQRKNSTLSTKSNVPNPPAELSGITVEDNDTNKSTPAGSWKRKAQDLEYSDEISLASPSTSSSLPKPVRATPAQDKLKDQITQMELDVAVRCWDSLGASEDDTHDKARVPIGLTAVNKQAPLLMHVEYRVSLPDQDWVVAARHRHRQGVASHSSSTASTHAVDFEKVTTLDNFKDIMRVEDGRLKPVVLISSDGGPDENPRYPKVIAQAIQHFKKYDLDAVFLFTNAPGRSAFNRVERRMAPLSRELSGLILPHDSCGTHLDERGRTIDHDLEKNNFQKAGEVLAEVWNNAVIDNHRVLAEFVEPDDIAESFVPDMPFSAMIVKCDDRVCCGPLRSSLRSVLPERFLLPPYLILQTSSGLCILKPQEHEGKTFANFLLRRALLIASTHEGFMRMPYDLYCPSLQKDRKLLVESICQQYFCTKKRAKECHGHHTAHETPTRILTLRGREVLCVVREDDDAEWFDETEVNMSQTFANNNCQ</sequence>
<dbReference type="STRING" id="151549.A0A4C1W970"/>
<name>A0A4C1W970_EUMVA</name>
<proteinExistence type="predicted"/>
<feature type="region of interest" description="Disordered" evidence="1">
    <location>
        <begin position="1"/>
        <end position="102"/>
    </location>
</feature>
<evidence type="ECO:0000313" key="2">
    <source>
        <dbReference type="EMBL" id="GBP46685.1"/>
    </source>
</evidence>
<feature type="compositionally biased region" description="Low complexity" evidence="1">
    <location>
        <begin position="82"/>
        <end position="93"/>
    </location>
</feature>
<evidence type="ECO:0000256" key="1">
    <source>
        <dbReference type="SAM" id="MobiDB-lite"/>
    </source>
</evidence>
<evidence type="ECO:0000313" key="3">
    <source>
        <dbReference type="Proteomes" id="UP000299102"/>
    </source>
</evidence>
<gene>
    <name evidence="2" type="ORF">EVAR_86937_1</name>
</gene>
<feature type="compositionally biased region" description="Polar residues" evidence="1">
    <location>
        <begin position="32"/>
        <end position="42"/>
    </location>
</feature>
<dbReference type="PANTHER" id="PTHR46954">
    <property type="entry name" value="C2H2-TYPE DOMAIN-CONTAINING PROTEIN"/>
    <property type="match status" value="1"/>
</dbReference>
<feature type="compositionally biased region" description="Basic and acidic residues" evidence="1">
    <location>
        <begin position="17"/>
        <end position="30"/>
    </location>
</feature>
<dbReference type="PANTHER" id="PTHR46954:SF1">
    <property type="entry name" value="C2H2-TYPE DOMAIN-CONTAINING PROTEIN"/>
    <property type="match status" value="1"/>
</dbReference>
<comment type="caution">
    <text evidence="2">The sequence shown here is derived from an EMBL/GenBank/DDBJ whole genome shotgun (WGS) entry which is preliminary data.</text>
</comment>